<sequence>MPTLPWTTPSGDSHHRAPGALVMASRFEMKRWRDVPGFFLASLRVRDQMLKSPGVIGVSLITRPLRRTFFTLSAWSDRSALDAAVAAQPHAATMARFRTRMADSVFTFWETAEPSPPDWADAVRRLDETAV</sequence>
<evidence type="ECO:0000313" key="2">
    <source>
        <dbReference type="Proteomes" id="UP000430146"/>
    </source>
</evidence>
<dbReference type="InterPro" id="IPR011008">
    <property type="entry name" value="Dimeric_a/b-barrel"/>
</dbReference>
<dbReference type="OrthoDB" id="3214999at2"/>
<dbReference type="AlphaFoldDB" id="A0A5S9MPD5"/>
<keyword evidence="2" id="KW-1185">Reference proteome</keyword>
<organism evidence="1 2">
    <name type="scientific">Mycolicibacterium vanbaalenii</name>
    <name type="common">Mycobacterium vanbaalenii</name>
    <dbReference type="NCBI Taxonomy" id="110539"/>
    <lineage>
        <taxon>Bacteria</taxon>
        <taxon>Bacillati</taxon>
        <taxon>Actinomycetota</taxon>
        <taxon>Actinomycetes</taxon>
        <taxon>Mycobacteriales</taxon>
        <taxon>Mycobacteriaceae</taxon>
        <taxon>Mycolicibacterium</taxon>
    </lineage>
</organism>
<dbReference type="Gene3D" id="3.30.70.100">
    <property type="match status" value="1"/>
</dbReference>
<name>A0A5S9MPD5_MYCVN</name>
<protein>
    <recommendedName>
        <fullName evidence="3">ABM domain-containing protein</fullName>
    </recommendedName>
</protein>
<gene>
    <name evidence="1" type="ORF">AELLOGFF_00083</name>
</gene>
<dbReference type="RefSeq" id="WP_159228450.1">
    <property type="nucleotide sequence ID" value="NZ_CACSIP010000001.1"/>
</dbReference>
<dbReference type="SUPFAM" id="SSF54909">
    <property type="entry name" value="Dimeric alpha+beta barrel"/>
    <property type="match status" value="1"/>
</dbReference>
<dbReference type="Proteomes" id="UP000430146">
    <property type="component" value="Unassembled WGS sequence"/>
</dbReference>
<evidence type="ECO:0000313" key="1">
    <source>
        <dbReference type="EMBL" id="CAA0078854.1"/>
    </source>
</evidence>
<reference evidence="1 2" key="1">
    <citation type="submission" date="2019-11" db="EMBL/GenBank/DDBJ databases">
        <authorList>
            <person name="Holert J."/>
        </authorList>
    </citation>
    <scope>NUCLEOTIDE SEQUENCE [LARGE SCALE GENOMIC DNA]</scope>
    <source>
        <strain evidence="1">BC8_1</strain>
    </source>
</reference>
<proteinExistence type="predicted"/>
<dbReference type="EMBL" id="CACSIP010000001">
    <property type="protein sequence ID" value="CAA0078854.1"/>
    <property type="molecule type" value="Genomic_DNA"/>
</dbReference>
<accession>A0A5S9MPD5</accession>
<evidence type="ECO:0008006" key="3">
    <source>
        <dbReference type="Google" id="ProtNLM"/>
    </source>
</evidence>